<feature type="chain" id="PRO_5035726274" evidence="5">
    <location>
        <begin position="27"/>
        <end position="533"/>
    </location>
</feature>
<dbReference type="Gene3D" id="3.90.76.10">
    <property type="entry name" value="Dipeptide-binding Protein, Domain 1"/>
    <property type="match status" value="1"/>
</dbReference>
<comment type="caution">
    <text evidence="7">The sequence shown here is derived from an EMBL/GenBank/DDBJ whole genome shotgun (WGS) entry which is preliminary data.</text>
</comment>
<dbReference type="InterPro" id="IPR030678">
    <property type="entry name" value="Peptide/Ni-bd"/>
</dbReference>
<sequence length="533" mass="57298">MTARTVRTVAASATAAVVLAGAGACSAPGGDGAGGGVGAEDAVTVGVAQEPETLSPLLGYGKEGNSKIFDGLLTHDADMKLKPALATGLPEVGDGGKTYTYTLREGVKFSDGTPFTADDVVFTYETILDKKTNNASKSELDALDSVKADGDHKVVFRLKYPYAAFAERTVLPIASKKAASGQDVNSGPYNTKPVGTGPYVLTGWRKGEKLSFKANPRYWGGAPKVKRFTVAVIEDDDVRATRLRSGDLDGAILPPNLAKSFKGDSGKRTLNAKTADYRAVTLPTGNKVTGDTDIRRALDLAVDRDAMVKSILNGAGKPAYGPLPTDSPWFAKGTERAHDLSAAKKLLDKAGWKPGEDGIREKDGERAAFTLWYFSGDKLRQDHALAYASDAKKAGIDVKVQAGSREVIQPKLKHDAMLAGNGFPADPDFDLYPTLHSSQAGDGWNNMAYYDNKTVDEALDKARRSRDEDTRATAYDTVQKELAKNPGYTFLDHIDHVYVVGDGWQNLTTQVEPHDHGLGAGPWWNVEDWQREK</sequence>
<protein>
    <submittedName>
        <fullName evidence="7">ABC transporter substrate-binding protein</fullName>
    </submittedName>
</protein>
<dbReference type="GO" id="GO:1904680">
    <property type="term" value="F:peptide transmembrane transporter activity"/>
    <property type="evidence" value="ECO:0007669"/>
    <property type="project" value="TreeGrafter"/>
</dbReference>
<keyword evidence="4 5" id="KW-0732">Signal</keyword>
<evidence type="ECO:0000256" key="2">
    <source>
        <dbReference type="ARBA" id="ARBA00005695"/>
    </source>
</evidence>
<evidence type="ECO:0000256" key="3">
    <source>
        <dbReference type="ARBA" id="ARBA00022448"/>
    </source>
</evidence>
<evidence type="ECO:0000313" key="8">
    <source>
        <dbReference type="Proteomes" id="UP000675554"/>
    </source>
</evidence>
<evidence type="ECO:0000256" key="1">
    <source>
        <dbReference type="ARBA" id="ARBA00004193"/>
    </source>
</evidence>
<dbReference type="PROSITE" id="PS51257">
    <property type="entry name" value="PROKAR_LIPOPROTEIN"/>
    <property type="match status" value="1"/>
</dbReference>
<accession>A0A8T4IRJ3</accession>
<dbReference type="PANTHER" id="PTHR30290">
    <property type="entry name" value="PERIPLASMIC BINDING COMPONENT OF ABC TRANSPORTER"/>
    <property type="match status" value="1"/>
</dbReference>
<evidence type="ECO:0000313" key="7">
    <source>
        <dbReference type="EMBL" id="MBR7674689.1"/>
    </source>
</evidence>
<dbReference type="CDD" id="cd08518">
    <property type="entry name" value="PBP2_NikA_DppA_OppA_like_19"/>
    <property type="match status" value="1"/>
</dbReference>
<dbReference type="PANTHER" id="PTHR30290:SF9">
    <property type="entry name" value="OLIGOPEPTIDE-BINDING PROTEIN APPA"/>
    <property type="match status" value="1"/>
</dbReference>
<gene>
    <name evidence="7" type="ORF">KDA82_17010</name>
</gene>
<dbReference type="SUPFAM" id="SSF53850">
    <property type="entry name" value="Periplasmic binding protein-like II"/>
    <property type="match status" value="1"/>
</dbReference>
<dbReference type="AlphaFoldDB" id="A0A8T4IRJ3"/>
<dbReference type="GO" id="GO:0042597">
    <property type="term" value="C:periplasmic space"/>
    <property type="evidence" value="ECO:0007669"/>
    <property type="project" value="UniProtKB-ARBA"/>
</dbReference>
<evidence type="ECO:0000256" key="4">
    <source>
        <dbReference type="ARBA" id="ARBA00022729"/>
    </source>
</evidence>
<proteinExistence type="inferred from homology"/>
<dbReference type="GO" id="GO:0015833">
    <property type="term" value="P:peptide transport"/>
    <property type="evidence" value="ECO:0007669"/>
    <property type="project" value="TreeGrafter"/>
</dbReference>
<dbReference type="PROSITE" id="PS01040">
    <property type="entry name" value="SBP_BACTERIAL_5"/>
    <property type="match status" value="1"/>
</dbReference>
<dbReference type="InterPro" id="IPR039424">
    <property type="entry name" value="SBP_5"/>
</dbReference>
<dbReference type="Proteomes" id="UP000675554">
    <property type="component" value="Unassembled WGS sequence"/>
</dbReference>
<dbReference type="Gene3D" id="3.40.190.10">
    <property type="entry name" value="Periplasmic binding protein-like II"/>
    <property type="match status" value="1"/>
</dbReference>
<feature type="signal peptide" evidence="5">
    <location>
        <begin position="1"/>
        <end position="26"/>
    </location>
</feature>
<organism evidence="7 8">
    <name type="scientific">Streptomyces daliensis</name>
    <dbReference type="NCBI Taxonomy" id="299421"/>
    <lineage>
        <taxon>Bacteria</taxon>
        <taxon>Bacillati</taxon>
        <taxon>Actinomycetota</taxon>
        <taxon>Actinomycetes</taxon>
        <taxon>Kitasatosporales</taxon>
        <taxon>Streptomycetaceae</taxon>
        <taxon>Streptomyces</taxon>
    </lineage>
</organism>
<dbReference type="EMBL" id="JAGSMN010000368">
    <property type="protein sequence ID" value="MBR7674689.1"/>
    <property type="molecule type" value="Genomic_DNA"/>
</dbReference>
<dbReference type="Pfam" id="PF00496">
    <property type="entry name" value="SBP_bac_5"/>
    <property type="match status" value="1"/>
</dbReference>
<evidence type="ECO:0000259" key="6">
    <source>
        <dbReference type="Pfam" id="PF00496"/>
    </source>
</evidence>
<comment type="similarity">
    <text evidence="2">Belongs to the bacterial solute-binding protein 5 family.</text>
</comment>
<evidence type="ECO:0000256" key="5">
    <source>
        <dbReference type="SAM" id="SignalP"/>
    </source>
</evidence>
<dbReference type="GO" id="GO:0043190">
    <property type="term" value="C:ATP-binding cassette (ABC) transporter complex"/>
    <property type="evidence" value="ECO:0007669"/>
    <property type="project" value="InterPro"/>
</dbReference>
<dbReference type="InterPro" id="IPR023765">
    <property type="entry name" value="SBP_5_CS"/>
</dbReference>
<comment type="subcellular location">
    <subcellularLocation>
        <location evidence="1">Cell membrane</location>
        <topology evidence="1">Lipid-anchor</topology>
    </subcellularLocation>
</comment>
<dbReference type="PIRSF" id="PIRSF002741">
    <property type="entry name" value="MppA"/>
    <property type="match status" value="1"/>
</dbReference>
<dbReference type="Gene3D" id="3.10.105.10">
    <property type="entry name" value="Dipeptide-binding Protein, Domain 3"/>
    <property type="match status" value="1"/>
</dbReference>
<name>A0A8T4IRJ3_9ACTN</name>
<keyword evidence="8" id="KW-1185">Reference proteome</keyword>
<reference evidence="7" key="1">
    <citation type="submission" date="2021-04" db="EMBL/GenBank/DDBJ databases">
        <title>Sequencing of actinobacteria type strains.</title>
        <authorList>
            <person name="Nguyen G.-S."/>
            <person name="Wentzel A."/>
        </authorList>
    </citation>
    <scope>NUCLEOTIDE SEQUENCE</scope>
    <source>
        <strain evidence="7">DSM 42095</strain>
    </source>
</reference>
<feature type="domain" description="Solute-binding protein family 5" evidence="6">
    <location>
        <begin position="80"/>
        <end position="441"/>
    </location>
</feature>
<keyword evidence="3" id="KW-0813">Transport</keyword>
<dbReference type="InterPro" id="IPR000914">
    <property type="entry name" value="SBP_5_dom"/>
</dbReference>